<organism evidence="1 2">
    <name type="scientific">Polymorphospora lycopeni</name>
    <dbReference type="NCBI Taxonomy" id="3140240"/>
    <lineage>
        <taxon>Bacteria</taxon>
        <taxon>Bacillati</taxon>
        <taxon>Actinomycetota</taxon>
        <taxon>Actinomycetes</taxon>
        <taxon>Micromonosporales</taxon>
        <taxon>Micromonosporaceae</taxon>
        <taxon>Polymorphospora</taxon>
    </lineage>
</organism>
<accession>A0ABV5D1N3</accession>
<evidence type="ECO:0000313" key="2">
    <source>
        <dbReference type="Proteomes" id="UP001582793"/>
    </source>
</evidence>
<gene>
    <name evidence="1" type="ORF">AAFH96_34625</name>
</gene>
<evidence type="ECO:0000313" key="1">
    <source>
        <dbReference type="EMBL" id="MFB6398173.1"/>
    </source>
</evidence>
<name>A0ABV5D1N3_9ACTN</name>
<proteinExistence type="predicted"/>
<dbReference type="Proteomes" id="UP001582793">
    <property type="component" value="Unassembled WGS sequence"/>
</dbReference>
<dbReference type="EMBL" id="JBCGDC010000209">
    <property type="protein sequence ID" value="MFB6398173.1"/>
    <property type="molecule type" value="Genomic_DNA"/>
</dbReference>
<comment type="caution">
    <text evidence="1">The sequence shown here is derived from an EMBL/GenBank/DDBJ whole genome shotgun (WGS) entry which is preliminary data.</text>
</comment>
<keyword evidence="2" id="KW-1185">Reference proteome</keyword>
<dbReference type="RefSeq" id="WP_375737029.1">
    <property type="nucleotide sequence ID" value="NZ_JBCGDC010000209.1"/>
</dbReference>
<protein>
    <submittedName>
        <fullName evidence="1">Uncharacterized protein</fullName>
    </submittedName>
</protein>
<reference evidence="1 2" key="1">
    <citation type="submission" date="2024-04" db="EMBL/GenBank/DDBJ databases">
        <title>Polymorphospora sp. isolated from Baiyangdian Lake in Xiong'an New Area.</title>
        <authorList>
            <person name="Zhang X."/>
            <person name="Liu J."/>
        </authorList>
    </citation>
    <scope>NUCLEOTIDE SEQUENCE [LARGE SCALE GENOMIC DNA]</scope>
    <source>
        <strain evidence="1 2">2-325</strain>
    </source>
</reference>
<sequence length="80" mass="8221">MDAPPRPLAAATDGLEVAGPAILAAGGRSRAPGVDHGGIVAFRARLANIIPLIVRALRAWRAWQGGRRRASPQGAGGCRC</sequence>